<name>A0A3P6GK09_BRAOL</name>
<protein>
    <submittedName>
        <fullName evidence="1">Uncharacterized protein</fullName>
    </submittedName>
</protein>
<organism evidence="1">
    <name type="scientific">Brassica oleracea</name>
    <name type="common">Wild cabbage</name>
    <dbReference type="NCBI Taxonomy" id="3712"/>
    <lineage>
        <taxon>Eukaryota</taxon>
        <taxon>Viridiplantae</taxon>
        <taxon>Streptophyta</taxon>
        <taxon>Embryophyta</taxon>
        <taxon>Tracheophyta</taxon>
        <taxon>Spermatophyta</taxon>
        <taxon>Magnoliopsida</taxon>
        <taxon>eudicotyledons</taxon>
        <taxon>Gunneridae</taxon>
        <taxon>Pentapetalae</taxon>
        <taxon>rosids</taxon>
        <taxon>malvids</taxon>
        <taxon>Brassicales</taxon>
        <taxon>Brassicaceae</taxon>
        <taxon>Brassiceae</taxon>
        <taxon>Brassica</taxon>
    </lineage>
</organism>
<evidence type="ECO:0000313" key="1">
    <source>
        <dbReference type="EMBL" id="VDD60166.1"/>
    </source>
</evidence>
<sequence>MAISRILLSDLKAGRCSNNVEMRLLRSWEARNVMSVNPLLYISFIHNTRRSQNPKRIV</sequence>
<dbReference type="AlphaFoldDB" id="A0A3P6GK09"/>
<dbReference type="EMBL" id="LR031880">
    <property type="protein sequence ID" value="VDD60166.1"/>
    <property type="molecule type" value="Genomic_DNA"/>
</dbReference>
<proteinExistence type="predicted"/>
<gene>
    <name evidence="1" type="ORF">BOLC6T35619H</name>
</gene>
<accession>A0A3P6GK09</accession>
<reference evidence="1" key="1">
    <citation type="submission" date="2018-11" db="EMBL/GenBank/DDBJ databases">
        <authorList>
            <consortium name="Genoscope - CEA"/>
            <person name="William W."/>
        </authorList>
    </citation>
    <scope>NUCLEOTIDE SEQUENCE</scope>
</reference>